<feature type="binding site" evidence="15">
    <location>
        <position position="209"/>
    </location>
    <ligand>
        <name>substrate</name>
    </ligand>
</feature>
<evidence type="ECO:0000256" key="12">
    <source>
        <dbReference type="ARBA" id="ARBA00023268"/>
    </source>
</evidence>
<evidence type="ECO:0000256" key="7">
    <source>
        <dbReference type="ARBA" id="ARBA00022723"/>
    </source>
</evidence>
<comment type="function">
    <text evidence="1 13">Converts 2,5-diamino-6-(ribosylamino)-4(3h)-pyrimidinone 5'-phosphate into 5-amino-6-(ribosylamino)-2,4(1h,3h)-pyrimidinedione 5'-phosphate.</text>
</comment>
<dbReference type="AlphaFoldDB" id="A0A177LTC3"/>
<evidence type="ECO:0000256" key="9">
    <source>
        <dbReference type="ARBA" id="ARBA00022833"/>
    </source>
</evidence>
<dbReference type="SUPFAM" id="SSF53927">
    <property type="entry name" value="Cytidine deaminase-like"/>
    <property type="match status" value="1"/>
</dbReference>
<feature type="binding site" evidence="15">
    <location>
        <position position="170"/>
    </location>
    <ligand>
        <name>substrate</name>
    </ligand>
</feature>
<evidence type="ECO:0000256" key="11">
    <source>
        <dbReference type="ARBA" id="ARBA00023002"/>
    </source>
</evidence>
<dbReference type="CDD" id="cd01284">
    <property type="entry name" value="Riboflavin_deaminase-reductase"/>
    <property type="match status" value="1"/>
</dbReference>
<dbReference type="GO" id="GO:0046872">
    <property type="term" value="F:metal ion binding"/>
    <property type="evidence" value="ECO:0007669"/>
    <property type="project" value="UniProtKB-KW"/>
</dbReference>
<dbReference type="GO" id="GO:0009231">
    <property type="term" value="P:riboflavin biosynthetic process"/>
    <property type="evidence" value="ECO:0007669"/>
    <property type="project" value="UniProtKB-UniPathway"/>
</dbReference>
<feature type="binding site" evidence="15">
    <location>
        <position position="202"/>
    </location>
    <ligand>
        <name>NADP(+)</name>
        <dbReference type="ChEBI" id="CHEBI:58349"/>
    </ligand>
</feature>
<evidence type="ECO:0000313" key="19">
    <source>
        <dbReference type="Proteomes" id="UP000078090"/>
    </source>
</evidence>
<feature type="domain" description="CMP/dCMP-type deaminase" evidence="17">
    <location>
        <begin position="4"/>
        <end position="125"/>
    </location>
</feature>
<evidence type="ECO:0000256" key="14">
    <source>
        <dbReference type="PIRSR" id="PIRSR006769-1"/>
    </source>
</evidence>
<evidence type="ECO:0000313" key="18">
    <source>
        <dbReference type="EMBL" id="OAH96304.1"/>
    </source>
</evidence>
<keyword evidence="11 13" id="KW-0560">Oxidoreductase</keyword>
<dbReference type="NCBIfam" id="TIGR00227">
    <property type="entry name" value="ribD_Cterm"/>
    <property type="match status" value="1"/>
</dbReference>
<comment type="similarity">
    <text evidence="5 13">In the C-terminal section; belongs to the HTP reductase family.</text>
</comment>
<dbReference type="PANTHER" id="PTHR38011:SF7">
    <property type="entry name" value="2,5-DIAMINO-6-RIBOSYLAMINO-4(3H)-PYRIMIDINONE 5'-PHOSPHATE REDUCTASE"/>
    <property type="match status" value="1"/>
</dbReference>
<evidence type="ECO:0000256" key="2">
    <source>
        <dbReference type="ARBA" id="ARBA00004882"/>
    </source>
</evidence>
<dbReference type="EC" id="3.5.4.26" evidence="13"/>
<evidence type="ECO:0000256" key="6">
    <source>
        <dbReference type="ARBA" id="ARBA00022619"/>
    </source>
</evidence>
<feature type="binding site" evidence="16">
    <location>
        <position position="53"/>
    </location>
    <ligand>
        <name>Zn(2+)</name>
        <dbReference type="ChEBI" id="CHEBI:29105"/>
        <note>catalytic</note>
    </ligand>
</feature>
<dbReference type="InterPro" id="IPR011549">
    <property type="entry name" value="RibD_C"/>
</dbReference>
<gene>
    <name evidence="18" type="ORF">A1332_22885</name>
</gene>
<keyword evidence="7 13" id="KW-0479">Metal-binding</keyword>
<evidence type="ECO:0000256" key="15">
    <source>
        <dbReference type="PIRSR" id="PIRSR006769-2"/>
    </source>
</evidence>
<feature type="binding site" evidence="15">
    <location>
        <position position="198"/>
    </location>
    <ligand>
        <name>NADP(+)</name>
        <dbReference type="ChEBI" id="CHEBI:58349"/>
    </ligand>
</feature>
<evidence type="ECO:0000256" key="13">
    <source>
        <dbReference type="PIRNR" id="PIRNR006769"/>
    </source>
</evidence>
<feature type="binding site" evidence="15">
    <location>
        <position position="206"/>
    </location>
    <ligand>
        <name>substrate</name>
    </ligand>
</feature>
<feature type="binding site" evidence="15">
    <location>
        <position position="293"/>
    </location>
    <ligand>
        <name>substrate</name>
    </ligand>
</feature>
<dbReference type="InterPro" id="IPR002734">
    <property type="entry name" value="RibDG_C"/>
</dbReference>
<feature type="binding site" evidence="15">
    <location>
        <position position="186"/>
    </location>
    <ligand>
        <name>substrate</name>
    </ligand>
</feature>
<reference evidence="19" key="1">
    <citation type="submission" date="2016-03" db="EMBL/GenBank/DDBJ databases">
        <authorList>
            <person name="Heylen K."/>
            <person name="De Vos P."/>
            <person name="Vekeman B."/>
        </authorList>
    </citation>
    <scope>NUCLEOTIDE SEQUENCE [LARGE SCALE GENOMIC DNA]</scope>
    <source>
        <strain evidence="19">R-45363</strain>
    </source>
</reference>
<dbReference type="PANTHER" id="PTHR38011">
    <property type="entry name" value="DIHYDROFOLATE REDUCTASE FAMILY PROTEIN (AFU_ORTHOLOGUE AFUA_8G06820)"/>
    <property type="match status" value="1"/>
</dbReference>
<evidence type="ECO:0000256" key="16">
    <source>
        <dbReference type="PIRSR" id="PIRSR006769-3"/>
    </source>
</evidence>
<comment type="cofactor">
    <cofactor evidence="13 16">
        <name>Zn(2+)</name>
        <dbReference type="ChEBI" id="CHEBI:29105"/>
    </cofactor>
    <text evidence="13 16">Binds 1 zinc ion.</text>
</comment>
<dbReference type="GO" id="GO:0050661">
    <property type="term" value="F:NADP binding"/>
    <property type="evidence" value="ECO:0007669"/>
    <property type="project" value="InterPro"/>
</dbReference>
<evidence type="ECO:0000256" key="8">
    <source>
        <dbReference type="ARBA" id="ARBA00022801"/>
    </source>
</evidence>
<dbReference type="NCBIfam" id="TIGR00326">
    <property type="entry name" value="eubact_ribD"/>
    <property type="match status" value="1"/>
</dbReference>
<feature type="binding site" evidence="16">
    <location>
        <position position="77"/>
    </location>
    <ligand>
        <name>Zn(2+)</name>
        <dbReference type="ChEBI" id="CHEBI:29105"/>
        <note>catalytic</note>
    </ligand>
</feature>
<dbReference type="Gene3D" id="3.40.430.10">
    <property type="entry name" value="Dihydrofolate Reductase, subunit A"/>
    <property type="match status" value="1"/>
</dbReference>
<organism evidence="18 19">
    <name type="scientific">Methylomonas methanica</name>
    <dbReference type="NCBI Taxonomy" id="421"/>
    <lineage>
        <taxon>Bacteria</taxon>
        <taxon>Pseudomonadati</taxon>
        <taxon>Pseudomonadota</taxon>
        <taxon>Gammaproteobacteria</taxon>
        <taxon>Methylococcales</taxon>
        <taxon>Methylococcaceae</taxon>
        <taxon>Methylomonas</taxon>
    </lineage>
</organism>
<dbReference type="SUPFAM" id="SSF53597">
    <property type="entry name" value="Dihydrofolate reductase-like"/>
    <property type="match status" value="1"/>
</dbReference>
<feature type="binding site" evidence="15">
    <location>
        <position position="172"/>
    </location>
    <ligand>
        <name>NADP(+)</name>
        <dbReference type="ChEBI" id="CHEBI:58349"/>
    </ligand>
</feature>
<comment type="catalytic activity">
    <reaction evidence="13">
        <text>2,5-diamino-6-hydroxy-4-(5-phosphoribosylamino)-pyrimidine + H2O + H(+) = 5-amino-6-(5-phospho-D-ribosylamino)uracil + NH4(+)</text>
        <dbReference type="Rhea" id="RHEA:21868"/>
        <dbReference type="ChEBI" id="CHEBI:15377"/>
        <dbReference type="ChEBI" id="CHEBI:15378"/>
        <dbReference type="ChEBI" id="CHEBI:28938"/>
        <dbReference type="ChEBI" id="CHEBI:58453"/>
        <dbReference type="ChEBI" id="CHEBI:58614"/>
        <dbReference type="EC" id="3.5.4.26"/>
    </reaction>
</comment>
<evidence type="ECO:0000256" key="3">
    <source>
        <dbReference type="ARBA" id="ARBA00004910"/>
    </source>
</evidence>
<keyword evidence="6 13" id="KW-0686">Riboflavin biosynthesis</keyword>
<evidence type="ECO:0000256" key="5">
    <source>
        <dbReference type="ARBA" id="ARBA00007417"/>
    </source>
</evidence>
<feature type="binding site" evidence="15">
    <location>
        <position position="224"/>
    </location>
    <ligand>
        <name>NADP(+)</name>
        <dbReference type="ChEBI" id="CHEBI:58349"/>
    </ligand>
</feature>
<keyword evidence="10 13" id="KW-0521">NADP</keyword>
<keyword evidence="9 13" id="KW-0862">Zinc</keyword>
<dbReference type="GO" id="GO:0008703">
    <property type="term" value="F:5-amino-6-(5-phosphoribosylamino)uracil reductase activity"/>
    <property type="evidence" value="ECO:0007669"/>
    <property type="project" value="UniProtKB-EC"/>
</dbReference>
<dbReference type="InterPro" id="IPR050765">
    <property type="entry name" value="Riboflavin_Biosynth_HTPR"/>
</dbReference>
<dbReference type="Gene3D" id="3.40.140.10">
    <property type="entry name" value="Cytidine Deaminase, domain 2"/>
    <property type="match status" value="1"/>
</dbReference>
<comment type="pathway">
    <text evidence="3 13">Cofactor biosynthesis; riboflavin biosynthesis; 5-amino-6-(D-ribitylamino)uracil from GTP: step 3/4.</text>
</comment>
<dbReference type="Pfam" id="PF00383">
    <property type="entry name" value="dCMP_cyt_deam_1"/>
    <property type="match status" value="1"/>
</dbReference>
<keyword evidence="12" id="KW-0511">Multifunctional enzyme</keyword>
<dbReference type="RefSeq" id="WP_064010830.1">
    <property type="nucleotide sequence ID" value="NZ_LUUG01000134.1"/>
</dbReference>
<name>A0A177LTC3_METMH</name>
<evidence type="ECO:0000256" key="1">
    <source>
        <dbReference type="ARBA" id="ARBA00002151"/>
    </source>
</evidence>
<comment type="pathway">
    <text evidence="2 13">Cofactor biosynthesis; riboflavin biosynthesis; 5-amino-6-(D-ribitylamino)uracil from GTP: step 2/4.</text>
</comment>
<evidence type="ECO:0000256" key="4">
    <source>
        <dbReference type="ARBA" id="ARBA00005259"/>
    </source>
</evidence>
<dbReference type="EMBL" id="LUUG01000134">
    <property type="protein sequence ID" value="OAH96304.1"/>
    <property type="molecule type" value="Genomic_DNA"/>
</dbReference>
<sequence length="363" mass="39544">MMSSQDAAYMARAVKLAEYGRYTTDPNPHVGCVLVKDDKVIAEGWTQRAGFAHAEVDALAKTDNARGATAYVTLEPCSHHGKTGPCSDALIAAGISRVVVAMQDPNPLVAGRGLQKLRGAGIEVLVGVLQQEAEKLNQGFFKRMRHGLPWMRSKLAMSLDGRTALVSGESKWITSASARQDVQLWRAASSAIVTGIDTVLYDDPQLNARVDFDAVQPLKVVLDSQLRMPLSTRLLENAVDVWIITCSDDALKQQKLRDVGCKVFQVGAQNGRADLAQVFKLLAELQINTVLIEAGATLNGALLDSGLIDEWLIYMAPCVLGDQARGLFSLSGMLTMQDKKNLRLIEARQIGPDLRLRYQAKTD</sequence>
<dbReference type="UniPathway" id="UPA00275">
    <property type="reaction ID" value="UER00401"/>
</dbReference>
<feature type="binding site" evidence="15">
    <location>
        <begin position="295"/>
        <end position="301"/>
    </location>
    <ligand>
        <name>NADP(+)</name>
        <dbReference type="ChEBI" id="CHEBI:58349"/>
    </ligand>
</feature>
<comment type="catalytic activity">
    <reaction evidence="13">
        <text>5-amino-6-(5-phospho-D-ribitylamino)uracil + NADP(+) = 5-amino-6-(5-phospho-D-ribosylamino)uracil + NADPH + H(+)</text>
        <dbReference type="Rhea" id="RHEA:17845"/>
        <dbReference type="ChEBI" id="CHEBI:15378"/>
        <dbReference type="ChEBI" id="CHEBI:57783"/>
        <dbReference type="ChEBI" id="CHEBI:58349"/>
        <dbReference type="ChEBI" id="CHEBI:58421"/>
        <dbReference type="ChEBI" id="CHEBI:58453"/>
        <dbReference type="EC" id="1.1.1.193"/>
    </reaction>
</comment>
<dbReference type="EC" id="1.1.1.193" evidence="13"/>
<dbReference type="PROSITE" id="PS51747">
    <property type="entry name" value="CYT_DCMP_DEAMINASES_2"/>
    <property type="match status" value="1"/>
</dbReference>
<proteinExistence type="inferred from homology"/>
<dbReference type="Proteomes" id="UP000078090">
    <property type="component" value="Unassembled WGS sequence"/>
</dbReference>
<keyword evidence="8 13" id="KW-0378">Hydrolase</keyword>
<dbReference type="InterPro" id="IPR004794">
    <property type="entry name" value="Eubact_RibD"/>
</dbReference>
<dbReference type="InterPro" id="IPR002125">
    <property type="entry name" value="CMP_dCMP_dom"/>
</dbReference>
<dbReference type="GO" id="GO:0008835">
    <property type="term" value="F:diaminohydroxyphosphoribosylaminopyrimidine deaminase activity"/>
    <property type="evidence" value="ECO:0007669"/>
    <property type="project" value="UniProtKB-EC"/>
</dbReference>
<dbReference type="PIRSF" id="PIRSF006769">
    <property type="entry name" value="RibD"/>
    <property type="match status" value="1"/>
</dbReference>
<feature type="binding site" evidence="16">
    <location>
        <position position="86"/>
    </location>
    <ligand>
        <name>Zn(2+)</name>
        <dbReference type="ChEBI" id="CHEBI:29105"/>
        <note>catalytic</note>
    </ligand>
</feature>
<dbReference type="OrthoDB" id="9800865at2"/>
<accession>A0A177LTC3</accession>
<comment type="similarity">
    <text evidence="4 13">In the N-terminal section; belongs to the cytidine and deoxycytidylate deaminase family.</text>
</comment>
<dbReference type="InterPro" id="IPR024072">
    <property type="entry name" value="DHFR-like_dom_sf"/>
</dbReference>
<dbReference type="InterPro" id="IPR016193">
    <property type="entry name" value="Cytidine_deaminase-like"/>
</dbReference>
<protein>
    <recommendedName>
        <fullName evidence="13">Riboflavin biosynthesis protein RibD</fullName>
    </recommendedName>
    <domain>
        <recommendedName>
            <fullName evidence="13">Diaminohydroxyphosphoribosylaminopyrimidine deaminase</fullName>
            <shortName evidence="13">DRAP deaminase</shortName>
            <ecNumber evidence="13">3.5.4.26</ecNumber>
        </recommendedName>
        <alternativeName>
            <fullName evidence="13">Riboflavin-specific deaminase</fullName>
        </alternativeName>
    </domain>
    <domain>
        <recommendedName>
            <fullName evidence="13">5-amino-6-(5-phosphoribosylamino)uracil reductase</fullName>
            <ecNumber evidence="13">1.1.1.193</ecNumber>
        </recommendedName>
        <alternativeName>
            <fullName evidence="13">HTP reductase</fullName>
        </alternativeName>
    </domain>
</protein>
<comment type="caution">
    <text evidence="18">The sequence shown here is derived from an EMBL/GenBank/DDBJ whole genome shotgun (WGS) entry which is preliminary data.</text>
</comment>
<feature type="binding site" evidence="15">
    <location>
        <position position="156"/>
    </location>
    <ligand>
        <name>NADP(+)</name>
        <dbReference type="ChEBI" id="CHEBI:58349"/>
    </ligand>
</feature>
<dbReference type="FunFam" id="3.40.140.10:FF:000025">
    <property type="entry name" value="Riboflavin biosynthesis protein RibD"/>
    <property type="match status" value="1"/>
</dbReference>
<evidence type="ECO:0000256" key="10">
    <source>
        <dbReference type="ARBA" id="ARBA00022857"/>
    </source>
</evidence>
<dbReference type="Pfam" id="PF01872">
    <property type="entry name" value="RibD_C"/>
    <property type="match status" value="1"/>
</dbReference>
<feature type="active site" description="Proton donor" evidence="14">
    <location>
        <position position="55"/>
    </location>
</feature>
<evidence type="ECO:0000259" key="17">
    <source>
        <dbReference type="PROSITE" id="PS51747"/>
    </source>
</evidence>